<dbReference type="PROSITE" id="PS51257">
    <property type="entry name" value="PROKAR_LIPOPROTEIN"/>
    <property type="match status" value="1"/>
</dbReference>
<evidence type="ECO:0000256" key="1">
    <source>
        <dbReference type="SAM" id="SignalP"/>
    </source>
</evidence>
<dbReference type="OrthoDB" id="7727800at2"/>
<reference evidence="2 3" key="1">
    <citation type="submission" date="2019-04" db="EMBL/GenBank/DDBJ databases">
        <title>Shimia ponticola sp. nov., isolated from seawater.</title>
        <authorList>
            <person name="Kim Y.-O."/>
            <person name="Yoon J.-H."/>
        </authorList>
    </citation>
    <scope>NUCLEOTIDE SEQUENCE [LARGE SCALE GENOMIC DNA]</scope>
    <source>
        <strain evidence="2 3">MYP11</strain>
    </source>
</reference>
<dbReference type="Proteomes" id="UP000306602">
    <property type="component" value="Unassembled WGS sequence"/>
</dbReference>
<evidence type="ECO:0000313" key="3">
    <source>
        <dbReference type="Proteomes" id="UP000306602"/>
    </source>
</evidence>
<accession>A0A4S4NA14</accession>
<proteinExistence type="predicted"/>
<feature type="chain" id="PRO_5020183150" description="Argininosuccinate lyase" evidence="1">
    <location>
        <begin position="22"/>
        <end position="60"/>
    </location>
</feature>
<dbReference type="RefSeq" id="WP_136463518.1">
    <property type="nucleotide sequence ID" value="NZ_SRKY01000003.1"/>
</dbReference>
<keyword evidence="1" id="KW-0732">Signal</keyword>
<evidence type="ECO:0008006" key="4">
    <source>
        <dbReference type="Google" id="ProtNLM"/>
    </source>
</evidence>
<sequence length="60" mass="5916">MTRLALALATVSLIAACGADGDPVKPTANLNVGVSTGGVHAGGSVGVRKGPWNLSLGRIF</sequence>
<protein>
    <recommendedName>
        <fullName evidence="4">Argininosuccinate lyase</fullName>
    </recommendedName>
</protein>
<dbReference type="EMBL" id="SRKY01000003">
    <property type="protein sequence ID" value="THH36049.1"/>
    <property type="molecule type" value="Genomic_DNA"/>
</dbReference>
<evidence type="ECO:0000313" key="2">
    <source>
        <dbReference type="EMBL" id="THH36049.1"/>
    </source>
</evidence>
<gene>
    <name evidence="2" type="ORF">E4Z66_13370</name>
</gene>
<organism evidence="2 3">
    <name type="scientific">Aliishimia ponticola</name>
    <dbReference type="NCBI Taxonomy" id="2499833"/>
    <lineage>
        <taxon>Bacteria</taxon>
        <taxon>Pseudomonadati</taxon>
        <taxon>Pseudomonadota</taxon>
        <taxon>Alphaproteobacteria</taxon>
        <taxon>Rhodobacterales</taxon>
        <taxon>Paracoccaceae</taxon>
        <taxon>Aliishimia</taxon>
    </lineage>
</organism>
<dbReference type="AlphaFoldDB" id="A0A4S4NA14"/>
<keyword evidence="3" id="KW-1185">Reference proteome</keyword>
<name>A0A4S4NA14_9RHOB</name>
<feature type="signal peptide" evidence="1">
    <location>
        <begin position="1"/>
        <end position="21"/>
    </location>
</feature>
<comment type="caution">
    <text evidence="2">The sequence shown here is derived from an EMBL/GenBank/DDBJ whole genome shotgun (WGS) entry which is preliminary data.</text>
</comment>